<keyword evidence="9" id="KW-1185">Reference proteome</keyword>
<dbReference type="InterPro" id="IPR037185">
    <property type="entry name" value="EmrE-like"/>
</dbReference>
<evidence type="ECO:0000256" key="2">
    <source>
        <dbReference type="ARBA" id="ARBA00009853"/>
    </source>
</evidence>
<evidence type="ECO:0000256" key="5">
    <source>
        <dbReference type="ARBA" id="ARBA00023136"/>
    </source>
</evidence>
<dbReference type="Pfam" id="PF00892">
    <property type="entry name" value="EamA"/>
    <property type="match status" value="2"/>
</dbReference>
<evidence type="ECO:0000313" key="8">
    <source>
        <dbReference type="EMBL" id="MCF2870735.1"/>
    </source>
</evidence>
<dbReference type="Proteomes" id="UP001200557">
    <property type="component" value="Unassembled WGS sequence"/>
</dbReference>
<feature type="transmembrane region" description="Helical" evidence="6">
    <location>
        <begin position="147"/>
        <end position="166"/>
    </location>
</feature>
<evidence type="ECO:0000256" key="1">
    <source>
        <dbReference type="ARBA" id="ARBA00004141"/>
    </source>
</evidence>
<comment type="similarity">
    <text evidence="2">Belongs to the drug/metabolite transporter (DMT) superfamily. 10 TMS drug/metabolite exporter (DME) (TC 2.A.7.3) family.</text>
</comment>
<dbReference type="RefSeq" id="WP_235224829.1">
    <property type="nucleotide sequence ID" value="NZ_JAKGAQ010000001.1"/>
</dbReference>
<dbReference type="PANTHER" id="PTHR22911">
    <property type="entry name" value="ACYL-MALONYL CONDENSING ENZYME-RELATED"/>
    <property type="match status" value="1"/>
</dbReference>
<accession>A0ABS9CWG9</accession>
<keyword evidence="4 6" id="KW-1133">Transmembrane helix</keyword>
<feature type="domain" description="EamA" evidence="7">
    <location>
        <begin position="147"/>
        <end position="278"/>
    </location>
</feature>
<dbReference type="SUPFAM" id="SSF103481">
    <property type="entry name" value="Multidrug resistance efflux transporter EmrE"/>
    <property type="match status" value="2"/>
</dbReference>
<feature type="transmembrane region" description="Helical" evidence="6">
    <location>
        <begin position="97"/>
        <end position="115"/>
    </location>
</feature>
<dbReference type="EMBL" id="JAKGAQ010000001">
    <property type="protein sequence ID" value="MCF2870735.1"/>
    <property type="molecule type" value="Genomic_DNA"/>
</dbReference>
<protein>
    <submittedName>
        <fullName evidence="8">DMT family transporter</fullName>
    </submittedName>
</protein>
<reference evidence="8 9" key="1">
    <citation type="submission" date="2022-01" db="EMBL/GenBank/DDBJ databases">
        <title>Octadecabacter sp. nov., isolated from a marine alga.</title>
        <authorList>
            <person name="Jin M.S."/>
            <person name="Kim H.M."/>
            <person name="Han D.M."/>
            <person name="Jung J.J."/>
            <person name="Jeon C.O."/>
        </authorList>
    </citation>
    <scope>NUCLEOTIDE SEQUENCE [LARGE SCALE GENOMIC DNA]</scope>
    <source>
        <strain evidence="8 9">G9-8</strain>
    </source>
</reference>
<proteinExistence type="inferred from homology"/>
<organism evidence="8 9">
    <name type="scientific">Octadecabacter dasysiphoniae</name>
    <dbReference type="NCBI Taxonomy" id="2909341"/>
    <lineage>
        <taxon>Bacteria</taxon>
        <taxon>Pseudomonadati</taxon>
        <taxon>Pseudomonadota</taxon>
        <taxon>Alphaproteobacteria</taxon>
        <taxon>Rhodobacterales</taxon>
        <taxon>Roseobacteraceae</taxon>
        <taxon>Octadecabacter</taxon>
    </lineage>
</organism>
<dbReference type="InterPro" id="IPR000620">
    <property type="entry name" value="EamA_dom"/>
</dbReference>
<gene>
    <name evidence="8" type="ORF">L0664_06620</name>
</gene>
<evidence type="ECO:0000256" key="4">
    <source>
        <dbReference type="ARBA" id="ARBA00022989"/>
    </source>
</evidence>
<evidence type="ECO:0000259" key="7">
    <source>
        <dbReference type="Pfam" id="PF00892"/>
    </source>
</evidence>
<feature type="transmembrane region" description="Helical" evidence="6">
    <location>
        <begin position="178"/>
        <end position="196"/>
    </location>
</feature>
<sequence length="287" mass="30637">MSNSLRATLWMIGAILAFTSMAIAGRVVSLELDTFEIMLYRSITGLVVVLIAASLAGTLRQINTSQIGLHGLRNLSHFAGQNLWFYALPIIPLTQLFALEFTSPIWVILLAPVLLREKITGVGAVAAVGGFIGVIIVTQPFETAITSGTIAAASAAVGFAFSAIFTRKLTRTQTITCIMFWLTAMQAAFGLIGAGFDGDMALPSRDALPWIVMIGFAGLIAHFCLTTALSLAPASVVMPIDFVRLPVIAIVAAQLYNEPLDPWVFVGAAVIFGANYLNITYAQRAKV</sequence>
<name>A0ABS9CWG9_9RHOB</name>
<comment type="subcellular location">
    <subcellularLocation>
        <location evidence="1">Membrane</location>
        <topology evidence="1">Multi-pass membrane protein</topology>
    </subcellularLocation>
</comment>
<evidence type="ECO:0000313" key="9">
    <source>
        <dbReference type="Proteomes" id="UP001200557"/>
    </source>
</evidence>
<evidence type="ECO:0000256" key="6">
    <source>
        <dbReference type="SAM" id="Phobius"/>
    </source>
</evidence>
<feature type="transmembrane region" description="Helical" evidence="6">
    <location>
        <begin position="122"/>
        <end position="141"/>
    </location>
</feature>
<feature type="transmembrane region" description="Helical" evidence="6">
    <location>
        <begin position="208"/>
        <end position="229"/>
    </location>
</feature>
<feature type="transmembrane region" description="Helical" evidence="6">
    <location>
        <begin position="262"/>
        <end position="281"/>
    </location>
</feature>
<feature type="transmembrane region" description="Helical" evidence="6">
    <location>
        <begin position="38"/>
        <end position="59"/>
    </location>
</feature>
<keyword evidence="3 6" id="KW-0812">Transmembrane</keyword>
<feature type="domain" description="EamA" evidence="7">
    <location>
        <begin position="7"/>
        <end position="138"/>
    </location>
</feature>
<comment type="caution">
    <text evidence="8">The sequence shown here is derived from an EMBL/GenBank/DDBJ whole genome shotgun (WGS) entry which is preliminary data.</text>
</comment>
<feature type="transmembrane region" description="Helical" evidence="6">
    <location>
        <begin position="236"/>
        <end position="256"/>
    </location>
</feature>
<keyword evidence="5 6" id="KW-0472">Membrane</keyword>
<dbReference type="PANTHER" id="PTHR22911:SF6">
    <property type="entry name" value="SOLUTE CARRIER FAMILY 35 MEMBER G1"/>
    <property type="match status" value="1"/>
</dbReference>
<evidence type="ECO:0000256" key="3">
    <source>
        <dbReference type="ARBA" id="ARBA00022692"/>
    </source>
</evidence>